<dbReference type="Pfam" id="PF00501">
    <property type="entry name" value="AMP-binding"/>
    <property type="match status" value="1"/>
</dbReference>
<evidence type="ECO:0000259" key="4">
    <source>
        <dbReference type="Pfam" id="PF00501"/>
    </source>
</evidence>
<evidence type="ECO:0000313" key="5">
    <source>
        <dbReference type="EMBL" id="KAJ6232690.1"/>
    </source>
</evidence>
<protein>
    <submittedName>
        <fullName evidence="5">Long-chain-fatty-acid--coa ligase 5</fullName>
    </submittedName>
</protein>
<keyword evidence="6" id="KW-1185">Reference proteome</keyword>
<keyword evidence="5" id="KW-0436">Ligase</keyword>
<accession>A0ABQ8XJA7</accession>
<organism evidence="5 6">
    <name type="scientific">Anaeramoeba flamelloides</name>
    <dbReference type="NCBI Taxonomy" id="1746091"/>
    <lineage>
        <taxon>Eukaryota</taxon>
        <taxon>Metamonada</taxon>
        <taxon>Anaeramoebidae</taxon>
        <taxon>Anaeramoeba</taxon>
    </lineage>
</organism>
<evidence type="ECO:0000256" key="2">
    <source>
        <dbReference type="ARBA" id="ARBA00022840"/>
    </source>
</evidence>
<dbReference type="PANTHER" id="PTHR43272">
    <property type="entry name" value="LONG-CHAIN-FATTY-ACID--COA LIGASE"/>
    <property type="match status" value="1"/>
</dbReference>
<dbReference type="InterPro" id="IPR000873">
    <property type="entry name" value="AMP-dep_synth/lig_dom"/>
</dbReference>
<dbReference type="PROSITE" id="PS00455">
    <property type="entry name" value="AMP_BINDING"/>
    <property type="match status" value="1"/>
</dbReference>
<reference evidence="5" key="1">
    <citation type="submission" date="2022-08" db="EMBL/GenBank/DDBJ databases">
        <title>Novel sulfate-reducing endosymbionts in the free-living metamonad Anaeramoeba.</title>
        <authorList>
            <person name="Jerlstrom-Hultqvist J."/>
            <person name="Cepicka I."/>
            <person name="Gallot-Lavallee L."/>
            <person name="Salas-Leiva D."/>
            <person name="Curtis B.A."/>
            <person name="Zahonova K."/>
            <person name="Pipaliya S."/>
            <person name="Dacks J."/>
            <person name="Roger A.J."/>
        </authorList>
    </citation>
    <scope>NUCLEOTIDE SEQUENCE</scope>
    <source>
        <strain evidence="5">Schooner1</strain>
    </source>
</reference>
<dbReference type="GO" id="GO:0016874">
    <property type="term" value="F:ligase activity"/>
    <property type="evidence" value="ECO:0007669"/>
    <property type="project" value="UniProtKB-KW"/>
</dbReference>
<evidence type="ECO:0000256" key="1">
    <source>
        <dbReference type="ARBA" id="ARBA00022741"/>
    </source>
</evidence>
<dbReference type="SUPFAM" id="SSF56801">
    <property type="entry name" value="Acetyl-CoA synthetase-like"/>
    <property type="match status" value="1"/>
</dbReference>
<dbReference type="Gene3D" id="3.40.50.12780">
    <property type="entry name" value="N-terminal domain of ligase-like"/>
    <property type="match status" value="1"/>
</dbReference>
<gene>
    <name evidence="5" type="ORF">M0813_04495</name>
</gene>
<feature type="region of interest" description="Disordered" evidence="3">
    <location>
        <begin position="649"/>
        <end position="754"/>
    </location>
</feature>
<name>A0ABQ8XJA7_9EUKA</name>
<dbReference type="InterPro" id="IPR020845">
    <property type="entry name" value="AMP-binding_CS"/>
</dbReference>
<evidence type="ECO:0000256" key="3">
    <source>
        <dbReference type="SAM" id="MobiDB-lite"/>
    </source>
</evidence>
<comment type="caution">
    <text evidence="5">The sequence shown here is derived from an EMBL/GenBank/DDBJ whole genome shotgun (WGS) entry which is preliminary data.</text>
</comment>
<sequence length="754" mass="85592">MSKNPKFGYFIKGKKGEKILRNLYIKDKELTKSYPNVPTLHHLLERAIQNYPNCPYIGERSKTIENGKIKYGKYSFISYKDFKPRKNQFGSALSKRGLQKGESLGIWAPNNIHWKLAEQACYSFGFVIVSLYDTLGPESSVHILNHSSIKMVVCDKNKIPKLIEMKDDCPALELIISMDSDYDREYKKSARKKGIRIITCSQMLTVGKKHFKEDQIVIPEPDSLATIMYTSGTTGLPKGVLLTHENIVASAAGADFGCGFKAHGDESFISFLPLAHIFERVLHTWLTYHGARIGFYCGNIRLLVNDISELKPTVMAGVPRVFSRIYDRVLATVEKKGGISKWMFNKGYKSKSKNLTKNKNSTFWNSIVFKKIKKKLGGRVRVVISGSAPLSKEHHNFLRVCFTPCVVQGYGLTETAAGGAFGNLSNVVLGDIGAPKTSVEAKLVDVPEMEYYAKDNKGEVWLRGPTVFQGYYKDPEKAKEALTKDKWFKTGDIGRFNKNGSLSIIDRKKNIVKLAQGEYISVEPLENYFIQHKNVAQIWVFGSSYESYPIAFIVPDFDSLEIKGVEEQEDYCKNDDNVKRFEKEIRELGLKFQLKGFEIPRKIYLEPVSFTIESNLLTDTQKLKRFELTKKYDKIIKKLYIELNEDLKQQQRGREKADGANDKKNKIIDEKKHKGAKKTEKKEKKNSKKSEEDQKELNLDKKGTRSNSEKSEKSDSENSNRTSSDSDKSDLGKIKSVSDSEKSSSEKSEKSDSD</sequence>
<evidence type="ECO:0000313" key="6">
    <source>
        <dbReference type="Proteomes" id="UP001150062"/>
    </source>
</evidence>
<dbReference type="Proteomes" id="UP001150062">
    <property type="component" value="Unassembled WGS sequence"/>
</dbReference>
<dbReference type="EMBL" id="JAOAOG010000288">
    <property type="protein sequence ID" value="KAJ6232690.1"/>
    <property type="molecule type" value="Genomic_DNA"/>
</dbReference>
<proteinExistence type="predicted"/>
<keyword evidence="1" id="KW-0547">Nucleotide-binding</keyword>
<feature type="domain" description="AMP-dependent synthetase/ligase" evidence="4">
    <location>
        <begin position="72"/>
        <end position="472"/>
    </location>
</feature>
<dbReference type="PANTHER" id="PTHR43272:SF33">
    <property type="entry name" value="AMP-BINDING DOMAIN-CONTAINING PROTEIN-RELATED"/>
    <property type="match status" value="1"/>
</dbReference>
<dbReference type="InterPro" id="IPR042099">
    <property type="entry name" value="ANL_N_sf"/>
</dbReference>
<keyword evidence="2" id="KW-0067">ATP-binding</keyword>